<proteinExistence type="predicted"/>
<gene>
    <name evidence="1" type="ORF">ParKJ_22690</name>
</gene>
<evidence type="ECO:0000313" key="1">
    <source>
        <dbReference type="EMBL" id="MDT8840235.1"/>
    </source>
</evidence>
<dbReference type="Proteomes" id="UP001246473">
    <property type="component" value="Unassembled WGS sequence"/>
</dbReference>
<name>A0AAP5QAR7_9BURK</name>
<comment type="caution">
    <text evidence="1">The sequence shown here is derived from an EMBL/GenBank/DDBJ whole genome shotgun (WGS) entry which is preliminary data.</text>
</comment>
<sequence>MARRYAFSIENAEACIEELAYVGVATLVFGDVELCADVVLPLPLDVVPELLPLLPPPPPPHAARMVEAAITPYTANFLISKFFFMMLYSLVYSNVQSDDVAQPALHAPTLVIGLEGEFLERSGNGNHPDP</sequence>
<protein>
    <submittedName>
        <fullName evidence="1">Uncharacterized protein</fullName>
    </submittedName>
</protein>
<reference evidence="1" key="1">
    <citation type="submission" date="2022-08" db="EMBL/GenBank/DDBJ databases">
        <authorList>
            <person name="Kim S.-J."/>
        </authorList>
    </citation>
    <scope>NUCLEOTIDE SEQUENCE</scope>
    <source>
        <strain evidence="1">KJ</strain>
    </source>
</reference>
<dbReference type="RefSeq" id="WP_315697108.1">
    <property type="nucleotide sequence ID" value="NZ_JANSLM010000008.1"/>
</dbReference>
<dbReference type="AlphaFoldDB" id="A0AAP5QAR7"/>
<organism evidence="1 2">
    <name type="scientific">Paraburkholderia fungorum</name>
    <dbReference type="NCBI Taxonomy" id="134537"/>
    <lineage>
        <taxon>Bacteria</taxon>
        <taxon>Pseudomonadati</taxon>
        <taxon>Pseudomonadota</taxon>
        <taxon>Betaproteobacteria</taxon>
        <taxon>Burkholderiales</taxon>
        <taxon>Burkholderiaceae</taxon>
        <taxon>Paraburkholderia</taxon>
    </lineage>
</organism>
<evidence type="ECO:0000313" key="2">
    <source>
        <dbReference type="Proteomes" id="UP001246473"/>
    </source>
</evidence>
<dbReference type="EMBL" id="JANSLM010000008">
    <property type="protein sequence ID" value="MDT8840235.1"/>
    <property type="molecule type" value="Genomic_DNA"/>
</dbReference>
<accession>A0AAP5QAR7</accession>